<dbReference type="SUPFAM" id="SSF55961">
    <property type="entry name" value="Bet v1-like"/>
    <property type="match status" value="1"/>
</dbReference>
<evidence type="ECO:0000256" key="1">
    <source>
        <dbReference type="ARBA" id="ARBA00006817"/>
    </source>
</evidence>
<comment type="caution">
    <text evidence="3">The sequence shown here is derived from an EMBL/GenBank/DDBJ whole genome shotgun (WGS) entry which is preliminary data.</text>
</comment>
<organism evidence="3 4">
    <name type="scientific">Sediminibacterium roseum</name>
    <dbReference type="NCBI Taxonomy" id="1978412"/>
    <lineage>
        <taxon>Bacteria</taxon>
        <taxon>Pseudomonadati</taxon>
        <taxon>Bacteroidota</taxon>
        <taxon>Chitinophagia</taxon>
        <taxon>Chitinophagales</taxon>
        <taxon>Chitinophagaceae</taxon>
        <taxon>Sediminibacterium</taxon>
    </lineage>
</organism>
<protein>
    <submittedName>
        <fullName evidence="3">SRPBCC domain-containing protein</fullName>
    </submittedName>
</protein>
<sequence length="148" mass="16767">MENLNFKITINATKEKVWDALFSDASYREWTAAFAEGSRAETDWKQGSKAYFTDGNNSGMVSEIEVSRPYEFLSIKHLGILKDGVEDLTSEETLQWAGAHENYTLRDAGGKTELLIDLESKGMKQEFIDYFNGTWPVALEKLKAIAER</sequence>
<dbReference type="Gene3D" id="3.30.530.20">
    <property type="match status" value="1"/>
</dbReference>
<dbReference type="CDD" id="cd07814">
    <property type="entry name" value="SRPBCC_CalC_Aha1-like"/>
    <property type="match status" value="1"/>
</dbReference>
<accession>A0ABW9ZPJ8</accession>
<feature type="domain" description="Activator of Hsp90 ATPase homologue 1/2-like C-terminal" evidence="2">
    <location>
        <begin position="11"/>
        <end position="147"/>
    </location>
</feature>
<evidence type="ECO:0000313" key="4">
    <source>
        <dbReference type="Proteomes" id="UP000753802"/>
    </source>
</evidence>
<proteinExistence type="inferred from homology"/>
<comment type="similarity">
    <text evidence="1">Belongs to the AHA1 family.</text>
</comment>
<reference evidence="3 4" key="1">
    <citation type="submission" date="2020-01" db="EMBL/GenBank/DDBJ databases">
        <title>Genome analysis.</title>
        <authorList>
            <person name="Wu S."/>
            <person name="Wang G."/>
        </authorList>
    </citation>
    <scope>NUCLEOTIDE SEQUENCE [LARGE SCALE GENOMIC DNA]</scope>
    <source>
        <strain evidence="3 4">SYL130</strain>
    </source>
</reference>
<dbReference type="InterPro" id="IPR013538">
    <property type="entry name" value="ASHA1/2-like_C"/>
</dbReference>
<gene>
    <name evidence="3" type="ORF">GWC95_03685</name>
</gene>
<dbReference type="EMBL" id="JAACJS010000002">
    <property type="protein sequence ID" value="NCI49008.1"/>
    <property type="molecule type" value="Genomic_DNA"/>
</dbReference>
<dbReference type="RefSeq" id="WP_161817308.1">
    <property type="nucleotide sequence ID" value="NZ_JAACJS010000002.1"/>
</dbReference>
<dbReference type="Pfam" id="PF08327">
    <property type="entry name" value="AHSA1"/>
    <property type="match status" value="1"/>
</dbReference>
<evidence type="ECO:0000313" key="3">
    <source>
        <dbReference type="EMBL" id="NCI49008.1"/>
    </source>
</evidence>
<dbReference type="Proteomes" id="UP000753802">
    <property type="component" value="Unassembled WGS sequence"/>
</dbReference>
<evidence type="ECO:0000259" key="2">
    <source>
        <dbReference type="Pfam" id="PF08327"/>
    </source>
</evidence>
<name>A0ABW9ZPJ8_9BACT</name>
<keyword evidence="4" id="KW-1185">Reference proteome</keyword>
<dbReference type="InterPro" id="IPR023393">
    <property type="entry name" value="START-like_dom_sf"/>
</dbReference>